<protein>
    <recommendedName>
        <fullName evidence="5">YTH domain-containing family protein</fullName>
    </recommendedName>
</protein>
<keyword evidence="3" id="KW-0963">Cytoplasm</keyword>
<keyword evidence="4 5" id="KW-0694">RNA-binding</keyword>
<evidence type="ECO:0000313" key="9">
    <source>
        <dbReference type="Proteomes" id="UP000593565"/>
    </source>
</evidence>
<comment type="function">
    <text evidence="5">Specifically recognizes and binds N6-methyladenosine (m6A)-containing RNAs, and regulates mRNA stability. M6A is a modification present at internal sites of mRNAs and some non-coding RNAs and plays a role in mRNA stability and processing.</text>
</comment>
<dbReference type="GO" id="GO:0003729">
    <property type="term" value="F:mRNA binding"/>
    <property type="evidence" value="ECO:0007669"/>
    <property type="project" value="UniProtKB-UniRule"/>
</dbReference>
<feature type="domain" description="YTH" evidence="7">
    <location>
        <begin position="353"/>
        <end position="487"/>
    </location>
</feature>
<evidence type="ECO:0000256" key="3">
    <source>
        <dbReference type="ARBA" id="ARBA00022490"/>
    </source>
</evidence>
<dbReference type="GO" id="GO:0061157">
    <property type="term" value="P:mRNA destabilization"/>
    <property type="evidence" value="ECO:0007669"/>
    <property type="project" value="UniProtKB-ARBA"/>
</dbReference>
<dbReference type="PANTHER" id="PTHR12357:SF9">
    <property type="entry name" value="YTH DOMAIN-CONTAINING FAMILY PROTEIN 3"/>
    <property type="match status" value="1"/>
</dbReference>
<comment type="similarity">
    <text evidence="5">Belongs to the YTHDF family.</text>
</comment>
<dbReference type="GO" id="GO:0000932">
    <property type="term" value="C:P-body"/>
    <property type="evidence" value="ECO:0007669"/>
    <property type="project" value="UniProtKB-SubCell"/>
</dbReference>
<feature type="compositionally biased region" description="Basic residues" evidence="6">
    <location>
        <begin position="244"/>
        <end position="253"/>
    </location>
</feature>
<dbReference type="GO" id="GO:0010494">
    <property type="term" value="C:cytoplasmic stress granule"/>
    <property type="evidence" value="ECO:0007669"/>
    <property type="project" value="UniProtKB-SubCell"/>
</dbReference>
<name>A0A7J5ZYH7_AMEME</name>
<dbReference type="GO" id="GO:1990247">
    <property type="term" value="F:N6-methyladenosine-containing RNA reader activity"/>
    <property type="evidence" value="ECO:0007669"/>
    <property type="project" value="UniProtKB-UniRule"/>
</dbReference>
<reference evidence="8 9" key="1">
    <citation type="submission" date="2020-02" db="EMBL/GenBank/DDBJ databases">
        <title>A chromosome-scale genome assembly of the black bullhead catfish (Ameiurus melas).</title>
        <authorList>
            <person name="Wen M."/>
            <person name="Zham M."/>
            <person name="Cabau C."/>
            <person name="Klopp C."/>
            <person name="Donnadieu C."/>
            <person name="Roques C."/>
            <person name="Bouchez O."/>
            <person name="Lampietro C."/>
            <person name="Jouanno E."/>
            <person name="Herpin A."/>
            <person name="Louis A."/>
            <person name="Berthelot C."/>
            <person name="Parey E."/>
            <person name="Roest-Crollius H."/>
            <person name="Braasch I."/>
            <person name="Postlethwait J."/>
            <person name="Robinson-Rechavi M."/>
            <person name="Echchiki A."/>
            <person name="Begum T."/>
            <person name="Montfort J."/>
            <person name="Schartl M."/>
            <person name="Bobe J."/>
            <person name="Guiguen Y."/>
        </authorList>
    </citation>
    <scope>NUCLEOTIDE SEQUENCE [LARGE SCALE GENOMIC DNA]</scope>
    <source>
        <strain evidence="8">M_S1</strain>
        <tissue evidence="8">Blood</tissue>
    </source>
</reference>
<dbReference type="InterPro" id="IPR007275">
    <property type="entry name" value="YTH_domain"/>
</dbReference>
<dbReference type="Gene3D" id="3.10.590.10">
    <property type="entry name" value="ph1033 like domains"/>
    <property type="match status" value="1"/>
</dbReference>
<dbReference type="InterPro" id="IPR045168">
    <property type="entry name" value="YTH_prot"/>
</dbReference>
<proteinExistence type="inferred from homology"/>
<gene>
    <name evidence="8" type="ORF">AMELA_G00221500</name>
</gene>
<evidence type="ECO:0000256" key="2">
    <source>
        <dbReference type="ARBA" id="ARBA00004210"/>
    </source>
</evidence>
<accession>A0A7J5ZYH7</accession>
<keyword evidence="9" id="KW-1185">Reference proteome</keyword>
<evidence type="ECO:0000256" key="1">
    <source>
        <dbReference type="ARBA" id="ARBA00004201"/>
    </source>
</evidence>
<dbReference type="EMBL" id="JAAGNN010000020">
    <property type="protein sequence ID" value="KAF4075682.1"/>
    <property type="molecule type" value="Genomic_DNA"/>
</dbReference>
<dbReference type="FunFam" id="3.10.590.10:FF:000001">
    <property type="entry name" value="YTH domain family 1, isoform CRA_a"/>
    <property type="match status" value="1"/>
</dbReference>
<feature type="region of interest" description="Disordered" evidence="6">
    <location>
        <begin position="1"/>
        <end position="51"/>
    </location>
</feature>
<dbReference type="AlphaFoldDB" id="A0A7J5ZYH7"/>
<evidence type="ECO:0000256" key="6">
    <source>
        <dbReference type="SAM" id="MobiDB-lite"/>
    </source>
</evidence>
<dbReference type="Proteomes" id="UP000593565">
    <property type="component" value="Unassembled WGS sequence"/>
</dbReference>
<evidence type="ECO:0000259" key="7">
    <source>
        <dbReference type="PROSITE" id="PS50882"/>
    </source>
</evidence>
<feature type="region of interest" description="Disordered" evidence="6">
    <location>
        <begin position="244"/>
        <end position="271"/>
    </location>
</feature>
<dbReference type="Pfam" id="PF04146">
    <property type="entry name" value="YTH"/>
    <property type="match status" value="1"/>
</dbReference>
<dbReference type="PANTHER" id="PTHR12357">
    <property type="entry name" value="YTH YT521-B HOMOLOGY DOMAIN-CONTAINING"/>
    <property type="match status" value="1"/>
</dbReference>
<comment type="caution">
    <text evidence="8">The sequence shown here is derived from an EMBL/GenBank/DDBJ whole genome shotgun (WGS) entry which is preliminary data.</text>
</comment>
<evidence type="ECO:0000256" key="5">
    <source>
        <dbReference type="RuleBase" id="RU369095"/>
    </source>
</evidence>
<sequence>MSATTVDQRPKGQGNKVQNGSMHQKDSVNDDDFENYLSSQTNQSNSYPPMSDPYMPSYYAPSIGFPYSLGEAAWSTAGDPPMPYLTTYGQMSNGEHHFIPDGVFSQPGALGNTPPFLSQHGFNFFPGNADFSTWGTSGSQGQSTQSSAYNSSYGYAPSSLGRAIADGQAGFGSDTQLSKVPPLSSIDQGMAGLKLGSDMAAVTKTVGSPLGGTAGMSSMAANSVPPVSSSAPKPTSWAAIARKPAKPQPKLKPKANPGMGSGATIPPPPIKHNMNIGTWDDKAERAAQNRWVAPRNRVATFNQCGGQENFGLGPGIPLSASPSAPGELHPVLEKLKALNSYNPKDFDWNVKHGRVFIIKSYSEDDIHRSIKYSIWCSTEHGNKRLDAAYRSLATKGPLYLLFSVNGSGHFCGVAEMKSPVDYNAYAGVWSQDKWKGKFEVKWIFVKDVPNNQLRHIRLENNDNKPVTNSRDTQEVPLEKAKQVLKIIATFKHTTSIFDDFAHYEKRQEEEEAIRRERTRNKQ</sequence>
<evidence type="ECO:0000313" key="8">
    <source>
        <dbReference type="EMBL" id="KAF4075682.1"/>
    </source>
</evidence>
<evidence type="ECO:0000256" key="4">
    <source>
        <dbReference type="ARBA" id="ARBA00022884"/>
    </source>
</evidence>
<organism evidence="8 9">
    <name type="scientific">Ameiurus melas</name>
    <name type="common">Black bullhead</name>
    <name type="synonym">Silurus melas</name>
    <dbReference type="NCBI Taxonomy" id="219545"/>
    <lineage>
        <taxon>Eukaryota</taxon>
        <taxon>Metazoa</taxon>
        <taxon>Chordata</taxon>
        <taxon>Craniata</taxon>
        <taxon>Vertebrata</taxon>
        <taxon>Euteleostomi</taxon>
        <taxon>Actinopterygii</taxon>
        <taxon>Neopterygii</taxon>
        <taxon>Teleostei</taxon>
        <taxon>Ostariophysi</taxon>
        <taxon>Siluriformes</taxon>
        <taxon>Ictaluridae</taxon>
        <taxon>Ameiurus</taxon>
    </lineage>
</organism>
<dbReference type="PROSITE" id="PS50882">
    <property type="entry name" value="YTH"/>
    <property type="match status" value="1"/>
</dbReference>
<comment type="subcellular location">
    <subcellularLocation>
        <location evidence="1">Cytoplasm</location>
        <location evidence="1">P-body</location>
    </subcellularLocation>
    <subcellularLocation>
        <location evidence="2">Cytoplasm</location>
        <location evidence="2">Stress granule</location>
    </subcellularLocation>
</comment>
<dbReference type="CDD" id="cd21134">
    <property type="entry name" value="YTH"/>
    <property type="match status" value="1"/>
</dbReference>